<dbReference type="Proteomes" id="UP001419268">
    <property type="component" value="Unassembled WGS sequence"/>
</dbReference>
<gene>
    <name evidence="2" type="ORF">Scep_026119</name>
</gene>
<comment type="caution">
    <text evidence="2">The sequence shown here is derived from an EMBL/GenBank/DDBJ whole genome shotgun (WGS) entry which is preliminary data.</text>
</comment>
<evidence type="ECO:0000313" key="2">
    <source>
        <dbReference type="EMBL" id="KAK9094650.1"/>
    </source>
</evidence>
<proteinExistence type="predicted"/>
<sequence length="60" mass="6280">MANNSSGLVGGAAVGRTTSGSTVHQVAAGMNQKDERRQEPRQWQTDGQPAASHEENNDSG</sequence>
<organism evidence="2 3">
    <name type="scientific">Stephania cephalantha</name>
    <dbReference type="NCBI Taxonomy" id="152367"/>
    <lineage>
        <taxon>Eukaryota</taxon>
        <taxon>Viridiplantae</taxon>
        <taxon>Streptophyta</taxon>
        <taxon>Embryophyta</taxon>
        <taxon>Tracheophyta</taxon>
        <taxon>Spermatophyta</taxon>
        <taxon>Magnoliopsida</taxon>
        <taxon>Ranunculales</taxon>
        <taxon>Menispermaceae</taxon>
        <taxon>Menispermoideae</taxon>
        <taxon>Cissampelideae</taxon>
        <taxon>Stephania</taxon>
    </lineage>
</organism>
<accession>A0AAP0HT19</accession>
<keyword evidence="3" id="KW-1185">Reference proteome</keyword>
<evidence type="ECO:0000256" key="1">
    <source>
        <dbReference type="SAM" id="MobiDB-lite"/>
    </source>
</evidence>
<feature type="region of interest" description="Disordered" evidence="1">
    <location>
        <begin position="1"/>
        <end position="60"/>
    </location>
</feature>
<name>A0AAP0HT19_9MAGN</name>
<dbReference type="EMBL" id="JBBNAG010000011">
    <property type="protein sequence ID" value="KAK9094650.1"/>
    <property type="molecule type" value="Genomic_DNA"/>
</dbReference>
<evidence type="ECO:0000313" key="3">
    <source>
        <dbReference type="Proteomes" id="UP001419268"/>
    </source>
</evidence>
<protein>
    <submittedName>
        <fullName evidence="2">Uncharacterized protein</fullName>
    </submittedName>
</protein>
<reference evidence="2 3" key="1">
    <citation type="submission" date="2024-01" db="EMBL/GenBank/DDBJ databases">
        <title>Genome assemblies of Stephania.</title>
        <authorList>
            <person name="Yang L."/>
        </authorList>
    </citation>
    <scope>NUCLEOTIDE SEQUENCE [LARGE SCALE GENOMIC DNA]</scope>
    <source>
        <strain evidence="2">JXDWG</strain>
        <tissue evidence="2">Leaf</tissue>
    </source>
</reference>
<dbReference type="AlphaFoldDB" id="A0AAP0HT19"/>